<dbReference type="NCBIfam" id="NF033707">
    <property type="entry name" value="T9SS_sortase"/>
    <property type="match status" value="1"/>
</dbReference>
<dbReference type="Proteomes" id="UP001193734">
    <property type="component" value="Unassembled WGS sequence"/>
</dbReference>
<accession>A0ABX2AWD0</accession>
<dbReference type="Gene3D" id="3.40.50.1460">
    <property type="match status" value="1"/>
</dbReference>
<dbReference type="InterPro" id="IPR029031">
    <property type="entry name" value="Gingipain_N_sf"/>
</dbReference>
<sequence length="1194" mass="132549">MKRRHILIIVVLMCGMLRTAAQGFFNLTAEQVRIDSLLPCFTYTHDLGYDYADSLYDVAIEYPEFIPMTDTDIRRYSLITSDSLPEMPVIRSHMAVARKQGQLDISFIPLVCRNGRMMKLVSFKLSITTRPRPVKTKSASNNNQIKRYAEHSVLRKGSWAKIRVPNSGVYQLSDAVISSAGFSNPSRVKIYGYGGALQPEMLTGEYLSATDDLREVPTCIVNGRRLFRAQGPVTWSTTNDRVRNPYSDYGYYFLTESDDEPLTVDEKSFVDSFYPCADYMNALYEVDDFAWYHSGRNLYDSRAFAPGMSREYTVASAGSSADGTVLVVLTADGPSETTVSVNDSVVGKVSVDELPSNTVANTGRALFRVRNLQVSNSITITQTKGGTVRLDYIVVHNNEYSSAPDLHNASFPAPEYVYRITNQDHHADTPADMIILLPTTQKLRAQAERLKELRESKDGMTVRIVPADELYNEFSSGTPDATAYRRYLKMFYDRAETDNDIPKYLVMFGDGAWDNRMLSSDWKGYSPDDFLLCFESENSLSTVYSYVSDDFFCMLDDREAIESGDNKHMGKADVAVGRFPVRTEEEAKTMMDKITDYVNNKYAGAWQNTLVFMGDDGDNNTHMITANKIADDVASRFPTLDVRKIMWDTYQRQASATGFSYPDVENIVKQYMTNGALIMNYSGHGAPATVSHELVLVLNDFKNTKSANMPLWVTASCDIMPFDSQIENIGETALFNKNGGAVSFFGTTRTVLSHLNETINLAFMREVLKTTDDGKAMPIGEAVRQAKNKLVDQTVDITLSDGTPGKTGDTSSNKLQYTLLGDPALRLAIPSLDVVIDKVNDVEVAEGTDGIQLKAGTPVTVKGHVEQDGVKQTDFNGLVTATVRDAKELVTGRRNDPTTENAITYYDRQSTIYRGTDSIRGGEFAFSFIVPADINYSNKSGQLLTYAVSDDKLRTAHGSDESIVLNGSVDFGGGTAGPSIYCYLNSESFTNGDKVNATPYFVAELFDDDGINSTGSGIGHSMQLIIDGEISRTYELNDHFTFDFGTYKSGRVGYSIPRLPEGEHRLLFRAWDVFNNSSTAELTFNVVEGLAPALFDVECTNNPATTSTSFRILHDRIDCDLDVVLDIFDMSGRHLWTHSAKGVPSDNSMTIDWDLTIDGGKRISTGVYLYRVRISSENSSHASKAKKLIVLSNK</sequence>
<evidence type="ECO:0000259" key="3">
    <source>
        <dbReference type="Pfam" id="PF01364"/>
    </source>
</evidence>
<keyword evidence="5" id="KW-1185">Reference proteome</keyword>
<keyword evidence="1 2" id="KW-0732">Signal</keyword>
<dbReference type="SUPFAM" id="SSF52129">
    <property type="entry name" value="Caspase-like"/>
    <property type="match status" value="1"/>
</dbReference>
<evidence type="ECO:0000313" key="5">
    <source>
        <dbReference type="Proteomes" id="UP001193734"/>
    </source>
</evidence>
<evidence type="ECO:0000256" key="1">
    <source>
        <dbReference type="ARBA" id="ARBA00022729"/>
    </source>
</evidence>
<name>A0ABX2AWD0_9BACT</name>
<protein>
    <submittedName>
        <fullName evidence="4">Type IX secretion system sortase PorU</fullName>
    </submittedName>
</protein>
<evidence type="ECO:0000313" key="4">
    <source>
        <dbReference type="EMBL" id="NPE15087.1"/>
    </source>
</evidence>
<dbReference type="Pfam" id="PF01364">
    <property type="entry name" value="Peptidase_C25"/>
    <property type="match status" value="1"/>
</dbReference>
<evidence type="ECO:0000256" key="2">
    <source>
        <dbReference type="SAM" id="SignalP"/>
    </source>
</evidence>
<feature type="chain" id="PRO_5045382392" evidence="2">
    <location>
        <begin position="21"/>
        <end position="1194"/>
    </location>
</feature>
<proteinExistence type="predicted"/>
<dbReference type="Gene3D" id="3.40.50.10390">
    <property type="entry name" value="Gingipain r, domain 1"/>
    <property type="match status" value="1"/>
</dbReference>
<dbReference type="EMBL" id="JABKKE010000026">
    <property type="protein sequence ID" value="NPE15087.1"/>
    <property type="molecule type" value="Genomic_DNA"/>
</dbReference>
<dbReference type="InterPro" id="IPR001769">
    <property type="entry name" value="Gingipain"/>
</dbReference>
<reference evidence="4 5" key="1">
    <citation type="submission" date="2020-05" db="EMBL/GenBank/DDBJ databases">
        <title>Distinct polysaccharide utilization as determinants for interspecies competition between intestinal Prevotella spp.</title>
        <authorList>
            <person name="Galvez E.J.C."/>
            <person name="Iljazovic A."/>
            <person name="Strowig T."/>
        </authorList>
    </citation>
    <scope>NUCLEOTIDE SEQUENCE [LARGE SCALE GENOMIC DNA]</scope>
    <source>
        <strain evidence="4 5">PROD</strain>
    </source>
</reference>
<gene>
    <name evidence="4" type="primary">porU</name>
    <name evidence="4" type="ORF">HPS55_12290</name>
</gene>
<dbReference type="GeneID" id="82158546"/>
<dbReference type="Gene3D" id="2.60.40.4070">
    <property type="match status" value="1"/>
</dbReference>
<organism evidence="4 5">
    <name type="scientific">Xylanibacter rodentium</name>
    <dbReference type="NCBI Taxonomy" id="2736289"/>
    <lineage>
        <taxon>Bacteria</taxon>
        <taxon>Pseudomonadati</taxon>
        <taxon>Bacteroidota</taxon>
        <taxon>Bacteroidia</taxon>
        <taxon>Bacteroidales</taxon>
        <taxon>Prevotellaceae</taxon>
        <taxon>Xylanibacter</taxon>
    </lineage>
</organism>
<dbReference type="RefSeq" id="WP_172178541.1">
    <property type="nucleotide sequence ID" value="NZ_CASGIA010000029.1"/>
</dbReference>
<feature type="domain" description="Gingipain" evidence="3">
    <location>
        <begin position="435"/>
        <end position="827"/>
    </location>
</feature>
<dbReference type="InterPro" id="IPR029030">
    <property type="entry name" value="Caspase-like_dom_sf"/>
</dbReference>
<dbReference type="CDD" id="cd02258">
    <property type="entry name" value="Peptidase_C25_N"/>
    <property type="match status" value="1"/>
</dbReference>
<comment type="caution">
    <text evidence="4">The sequence shown here is derived from an EMBL/GenBank/DDBJ whole genome shotgun (WGS) entry which is preliminary data.</text>
</comment>
<feature type="signal peptide" evidence="2">
    <location>
        <begin position="1"/>
        <end position="20"/>
    </location>
</feature>